<proteinExistence type="predicted"/>
<evidence type="ECO:0000259" key="1">
    <source>
        <dbReference type="Pfam" id="PF18029"/>
    </source>
</evidence>
<dbReference type="SUPFAM" id="SSF54593">
    <property type="entry name" value="Glyoxalase/Bleomycin resistance protein/Dihydroxybiphenyl dioxygenase"/>
    <property type="match status" value="1"/>
</dbReference>
<dbReference type="Gene3D" id="3.10.180.10">
    <property type="entry name" value="2,3-Dihydroxybiphenyl 1,2-Dioxygenase, domain 1"/>
    <property type="match status" value="2"/>
</dbReference>
<sequence length="233" mass="25768">MDNLCAMTIARFKDLCVDVSSPSEMAAFWGGVIGLTAPADNPNVLVGDVPEKTIWMCKVPESKTVKNRVHLDIITGAIEDLERQGAEVLVPESEQQQWTVMTDPEGGEFCGFVRATVPAYRLMELVVDSAEPEAQARWWAGVLGVDVSSRPGAPYYWLENAPGLPFRYWVFNPVPEPKTVKNRVHWDVSAPALQPVFDAGATLLRPKDDEIGWHVCADPEGNEFCVFLPPKES</sequence>
<dbReference type="PANTHER" id="PTHR35908">
    <property type="entry name" value="HYPOTHETICAL FUSION PROTEIN"/>
    <property type="match status" value="1"/>
</dbReference>
<feature type="domain" description="Glyoxalase-like" evidence="1">
    <location>
        <begin position="15"/>
        <end position="110"/>
    </location>
</feature>
<dbReference type="InterPro" id="IPR029068">
    <property type="entry name" value="Glyas_Bleomycin-R_OHBP_Dase"/>
</dbReference>
<dbReference type="PANTHER" id="PTHR35908:SF1">
    <property type="entry name" value="CONSERVED PROTEIN"/>
    <property type="match status" value="1"/>
</dbReference>
<comment type="caution">
    <text evidence="2">The sequence shown here is derived from an EMBL/GenBank/DDBJ whole genome shotgun (WGS) entry which is preliminary data.</text>
</comment>
<dbReference type="AlphaFoldDB" id="A0A4R7ZN53"/>
<reference evidence="2 3" key="1">
    <citation type="submission" date="2019-03" db="EMBL/GenBank/DDBJ databases">
        <title>Genomic Encyclopedia of Type Strains, Phase III (KMG-III): the genomes of soil and plant-associated and newly described type strains.</title>
        <authorList>
            <person name="Whitman W."/>
        </authorList>
    </citation>
    <scope>NUCLEOTIDE SEQUENCE [LARGE SCALE GENOMIC DNA]</scope>
    <source>
        <strain evidence="2 3">VKM Ac-2570</strain>
    </source>
</reference>
<feature type="domain" description="Glyoxalase-like" evidence="1">
    <location>
        <begin position="125"/>
        <end position="227"/>
    </location>
</feature>
<organism evidence="2 3">
    <name type="scientific">Kribbella kalugense</name>
    <dbReference type="NCBI Taxonomy" id="2512221"/>
    <lineage>
        <taxon>Bacteria</taxon>
        <taxon>Bacillati</taxon>
        <taxon>Actinomycetota</taxon>
        <taxon>Actinomycetes</taxon>
        <taxon>Propionibacteriales</taxon>
        <taxon>Kribbellaceae</taxon>
        <taxon>Kribbella</taxon>
    </lineage>
</organism>
<evidence type="ECO:0000313" key="2">
    <source>
        <dbReference type="EMBL" id="TDW19289.1"/>
    </source>
</evidence>
<dbReference type="InterPro" id="IPR041581">
    <property type="entry name" value="Glyoxalase_6"/>
</dbReference>
<accession>A0A4R7ZN53</accession>
<evidence type="ECO:0000313" key="3">
    <source>
        <dbReference type="Proteomes" id="UP000295447"/>
    </source>
</evidence>
<gene>
    <name evidence="2" type="ORF">EV650_5895</name>
</gene>
<dbReference type="EMBL" id="SODF01000002">
    <property type="protein sequence ID" value="TDW19289.1"/>
    <property type="molecule type" value="Genomic_DNA"/>
</dbReference>
<dbReference type="Proteomes" id="UP000295447">
    <property type="component" value="Unassembled WGS sequence"/>
</dbReference>
<protein>
    <recommendedName>
        <fullName evidence="1">Glyoxalase-like domain-containing protein</fullName>
    </recommendedName>
</protein>
<dbReference type="CDD" id="cd06587">
    <property type="entry name" value="VOC"/>
    <property type="match status" value="1"/>
</dbReference>
<name>A0A4R7ZN53_9ACTN</name>
<dbReference type="Pfam" id="PF18029">
    <property type="entry name" value="Glyoxalase_6"/>
    <property type="match status" value="2"/>
</dbReference>
<keyword evidence="3" id="KW-1185">Reference proteome</keyword>